<dbReference type="Proteomes" id="UP000002377">
    <property type="component" value="Chromosome"/>
</dbReference>
<protein>
    <submittedName>
        <fullName evidence="1">Uncharacterized protein</fullName>
    </submittedName>
</protein>
<dbReference type="RefSeq" id="WP_013120559.1">
    <property type="nucleotide sequence ID" value="NC_014152.1"/>
</dbReference>
<evidence type="ECO:0000313" key="2">
    <source>
        <dbReference type="Proteomes" id="UP000002377"/>
    </source>
</evidence>
<accession>D5X7H6</accession>
<sequence length="56" mass="6575">MDYLLTWSEGEEVGYKLLSRYQLKGLKIESDKKYSLTELKTGREISDIKGFIEENK</sequence>
<dbReference type="KEGG" id="tjr:TherJR_1697"/>
<keyword evidence="2" id="KW-1185">Reference proteome</keyword>
<dbReference type="STRING" id="635013.TherJR_1697"/>
<reference evidence="1 2" key="1">
    <citation type="submission" date="2010-05" db="EMBL/GenBank/DDBJ databases">
        <title>Complete sequence of Thermincola sp. JR.</title>
        <authorList>
            <consortium name="US DOE Joint Genome Institute"/>
            <person name="Lucas S."/>
            <person name="Copeland A."/>
            <person name="Lapidus A."/>
            <person name="Cheng J.-F."/>
            <person name="Bruce D."/>
            <person name="Goodwin L."/>
            <person name="Pitluck S."/>
            <person name="Chertkov O."/>
            <person name="Detter J.C."/>
            <person name="Han C."/>
            <person name="Tapia R."/>
            <person name="Land M."/>
            <person name="Hauser L."/>
            <person name="Kyrpides N."/>
            <person name="Mikhailova N."/>
            <person name="Hazen T.C."/>
            <person name="Woyke T."/>
        </authorList>
    </citation>
    <scope>NUCLEOTIDE SEQUENCE [LARGE SCALE GENOMIC DNA]</scope>
    <source>
        <strain evidence="1 2">JR</strain>
    </source>
</reference>
<evidence type="ECO:0000313" key="1">
    <source>
        <dbReference type="EMBL" id="ADG82546.1"/>
    </source>
</evidence>
<dbReference type="HOGENOM" id="CLU_3012828_0_0_9"/>
<dbReference type="AlphaFoldDB" id="D5X7H6"/>
<proteinExistence type="predicted"/>
<gene>
    <name evidence="1" type="ordered locus">TherJR_1697</name>
</gene>
<dbReference type="OrthoDB" id="9955808at2"/>
<dbReference type="EMBL" id="CP002028">
    <property type="protein sequence ID" value="ADG82546.1"/>
    <property type="molecule type" value="Genomic_DNA"/>
</dbReference>
<name>D5X7H6_THEPJ</name>
<organism evidence="1 2">
    <name type="scientific">Thermincola potens (strain JR)</name>
    <dbReference type="NCBI Taxonomy" id="635013"/>
    <lineage>
        <taxon>Bacteria</taxon>
        <taxon>Bacillati</taxon>
        <taxon>Bacillota</taxon>
        <taxon>Clostridia</taxon>
        <taxon>Eubacteriales</taxon>
        <taxon>Thermincolaceae</taxon>
        <taxon>Thermincola</taxon>
    </lineage>
</organism>